<accession>A0ABV0JZI8</accession>
<sequence length="600" mass="65752">MTGVLHQSRLKGHAAARTLGRTTAASRVAKQPEDSVAIEPIYDISQRPQFLGLSGELGGASSLFPIQAKLTIGQPNDKYEQEADRVASQVVQQINAPVSPQPSQGQSVQRTEAPEEEEIQAKPENSSLLRMDEIAIGEASMDLDKDINSAKGNGKALDAGLQQSMGQAMGADFSGVKVHTDTKADKLNRSIQARAFTTRQDVFFRQGAYDPGSKGGQELIAHELTHVVQQSGEEVQNKGADGRKESMQARVSAKVQCTRRIQAGDMSREVRFESLGKEQLEGLINYLETGKGYYVIDYGNEAGGAEKLKKDALARLAELGSETKNFNVRSRAVSNGVGFVFSDDAMIRNLAEDNDIWAYPSEKEADVKKVHADKFKGLELLLDQPMLAMTRYYGKRTAMRGVRENAAAGTGKPAIKESDSREVTSMLQLTAPCRRGDESVTRDVAMGGMSAYNYARTVGIEDAENNTWEWLHLVGSAIGGANKVGNLVAGTYDMNTQMIPLEKTIVEYCSQQGIFAHNPVNVTAKATLTPDGRGKYLWVAEKIVLTIQHEAKKTSLTVQNEQEMMSKFEYDFYAHVFKPMVGVRKSAVPQEFDEDYVMGE</sequence>
<proteinExistence type="predicted"/>
<dbReference type="EMBL" id="JAMPKX010000001">
    <property type="protein sequence ID" value="MEP0945944.1"/>
    <property type="molecule type" value="Genomic_DNA"/>
</dbReference>
<evidence type="ECO:0000313" key="4">
    <source>
        <dbReference type="Proteomes" id="UP001482513"/>
    </source>
</evidence>
<evidence type="ECO:0000259" key="2">
    <source>
        <dbReference type="Pfam" id="PF13699"/>
    </source>
</evidence>
<name>A0ABV0JZI8_9CYAN</name>
<dbReference type="RefSeq" id="WP_190699504.1">
    <property type="nucleotide sequence ID" value="NZ_JAMPKX010000001.1"/>
</dbReference>
<feature type="compositionally biased region" description="Low complexity" evidence="1">
    <location>
        <begin position="15"/>
        <end position="27"/>
    </location>
</feature>
<reference evidence="3 4" key="1">
    <citation type="submission" date="2022-04" db="EMBL/GenBank/DDBJ databases">
        <title>Positive selection, recombination, and allopatry shape intraspecific diversity of widespread and dominant cyanobacteria.</title>
        <authorList>
            <person name="Wei J."/>
            <person name="Shu W."/>
            <person name="Hu C."/>
        </authorList>
    </citation>
    <scope>NUCLEOTIDE SEQUENCE [LARGE SCALE GENOMIC DNA]</scope>
    <source>
        <strain evidence="3 4">DQ-A4</strain>
    </source>
</reference>
<dbReference type="Proteomes" id="UP001482513">
    <property type="component" value="Unassembled WGS sequence"/>
</dbReference>
<evidence type="ECO:0000313" key="3">
    <source>
        <dbReference type="EMBL" id="MEP0945944.1"/>
    </source>
</evidence>
<keyword evidence="4" id="KW-1185">Reference proteome</keyword>
<gene>
    <name evidence="3" type="ORF">NC992_03575</name>
</gene>
<protein>
    <submittedName>
        <fullName evidence="3">DUF4157 domain-containing protein</fullName>
    </submittedName>
</protein>
<dbReference type="Pfam" id="PF13699">
    <property type="entry name" value="eCIS_core"/>
    <property type="match status" value="1"/>
</dbReference>
<evidence type="ECO:0000256" key="1">
    <source>
        <dbReference type="SAM" id="MobiDB-lite"/>
    </source>
</evidence>
<feature type="region of interest" description="Disordered" evidence="1">
    <location>
        <begin position="1"/>
        <end position="32"/>
    </location>
</feature>
<organism evidence="3 4">
    <name type="scientific">Leptolyngbya subtilissima DQ-A4</name>
    <dbReference type="NCBI Taxonomy" id="2933933"/>
    <lineage>
        <taxon>Bacteria</taxon>
        <taxon>Bacillati</taxon>
        <taxon>Cyanobacteriota</taxon>
        <taxon>Cyanophyceae</taxon>
        <taxon>Leptolyngbyales</taxon>
        <taxon>Leptolyngbyaceae</taxon>
        <taxon>Leptolyngbya group</taxon>
        <taxon>Leptolyngbya</taxon>
    </lineage>
</organism>
<feature type="domain" description="eCIS core" evidence="2">
    <location>
        <begin position="157"/>
        <end position="233"/>
    </location>
</feature>
<feature type="region of interest" description="Disordered" evidence="1">
    <location>
        <begin position="96"/>
        <end position="130"/>
    </location>
</feature>
<dbReference type="InterPro" id="IPR025295">
    <property type="entry name" value="eCIS_core_dom"/>
</dbReference>
<comment type="caution">
    <text evidence="3">The sequence shown here is derived from an EMBL/GenBank/DDBJ whole genome shotgun (WGS) entry which is preliminary data.</text>
</comment>
<feature type="compositionally biased region" description="Low complexity" evidence="1">
    <location>
        <begin position="97"/>
        <end position="109"/>
    </location>
</feature>